<sequence>MESIIVSPGSKEEKYRTLIPQVRALLEGETDMVARMANAAAAIQETFGFLWTGFYRVVKKPGRPDSNVEASERTDVETGQKDLDSHEESCELIVGPFQGPVACSRIAFGKGVCGSAWKEARTLAVPDVELFPGHIRCSSAARSEIVVPMFRNIGTMENSISSDTGNSPDTGAACTHRSWQDVTAVLDIDSVSPGTFDGTDAIYLEKICGIVGNYLLPSV</sequence>
<accession>A0A940DR37</accession>
<gene>
    <name evidence="2" type="ORF">IAB75_04440</name>
</gene>
<dbReference type="SUPFAM" id="SSF55781">
    <property type="entry name" value="GAF domain-like"/>
    <property type="match status" value="1"/>
</dbReference>
<evidence type="ECO:0000313" key="3">
    <source>
        <dbReference type="Proteomes" id="UP000725002"/>
    </source>
</evidence>
<dbReference type="InterPro" id="IPR029016">
    <property type="entry name" value="GAF-like_dom_sf"/>
</dbReference>
<feature type="region of interest" description="Disordered" evidence="1">
    <location>
        <begin position="62"/>
        <end position="81"/>
    </location>
</feature>
<comment type="caution">
    <text evidence="2">The sequence shown here is derived from an EMBL/GenBank/DDBJ whole genome shotgun (WGS) entry which is preliminary data.</text>
</comment>
<dbReference type="Gene3D" id="3.30.450.40">
    <property type="match status" value="1"/>
</dbReference>
<feature type="compositionally biased region" description="Basic and acidic residues" evidence="1">
    <location>
        <begin position="70"/>
        <end position="81"/>
    </location>
</feature>
<evidence type="ECO:0000256" key="1">
    <source>
        <dbReference type="SAM" id="MobiDB-lite"/>
    </source>
</evidence>
<dbReference type="EMBL" id="JADILV010000031">
    <property type="protein sequence ID" value="MBO8483343.1"/>
    <property type="molecule type" value="Genomic_DNA"/>
</dbReference>
<dbReference type="Proteomes" id="UP000725002">
    <property type="component" value="Unassembled WGS sequence"/>
</dbReference>
<evidence type="ECO:0000313" key="2">
    <source>
        <dbReference type="EMBL" id="MBO8483343.1"/>
    </source>
</evidence>
<name>A0A940DR37_9BACT</name>
<organism evidence="2 3">
    <name type="scientific">Candidatus Cryptobacteroides avicola</name>
    <dbReference type="NCBI Taxonomy" id="2840757"/>
    <lineage>
        <taxon>Bacteria</taxon>
        <taxon>Pseudomonadati</taxon>
        <taxon>Bacteroidota</taxon>
        <taxon>Bacteroidia</taxon>
        <taxon>Bacteroidales</taxon>
        <taxon>Candidatus Cryptobacteroides</taxon>
    </lineage>
</organism>
<proteinExistence type="predicted"/>
<reference evidence="2" key="2">
    <citation type="journal article" date="2021" name="PeerJ">
        <title>Extensive microbial diversity within the chicken gut microbiome revealed by metagenomics and culture.</title>
        <authorList>
            <person name="Gilroy R."/>
            <person name="Ravi A."/>
            <person name="Getino M."/>
            <person name="Pursley I."/>
            <person name="Horton D.L."/>
            <person name="Alikhan N.F."/>
            <person name="Baker D."/>
            <person name="Gharbi K."/>
            <person name="Hall N."/>
            <person name="Watson M."/>
            <person name="Adriaenssens E.M."/>
            <person name="Foster-Nyarko E."/>
            <person name="Jarju S."/>
            <person name="Secka A."/>
            <person name="Antonio M."/>
            <person name="Oren A."/>
            <person name="Chaudhuri R.R."/>
            <person name="La Ragione R."/>
            <person name="Hildebrand F."/>
            <person name="Pallen M.J."/>
        </authorList>
    </citation>
    <scope>NUCLEOTIDE SEQUENCE</scope>
    <source>
        <strain evidence="2">G3-8215</strain>
    </source>
</reference>
<dbReference type="AlphaFoldDB" id="A0A940DR37"/>
<protein>
    <submittedName>
        <fullName evidence="2">GAF domain-containing protein</fullName>
    </submittedName>
</protein>
<reference evidence="2" key="1">
    <citation type="submission" date="2020-10" db="EMBL/GenBank/DDBJ databases">
        <authorList>
            <person name="Gilroy R."/>
        </authorList>
    </citation>
    <scope>NUCLEOTIDE SEQUENCE</scope>
    <source>
        <strain evidence="2">G3-8215</strain>
    </source>
</reference>